<gene>
    <name evidence="1" type="ORF">UT51_C0001G0035</name>
</gene>
<accession>A0A837HS25</accession>
<name>A0A837HS25_9BACT</name>
<dbReference type="AlphaFoldDB" id="A0A837HS25"/>
<evidence type="ECO:0000313" key="1">
    <source>
        <dbReference type="EMBL" id="KKR20897.1"/>
    </source>
</evidence>
<proteinExistence type="predicted"/>
<protein>
    <submittedName>
        <fullName evidence="1">Uncharacterized protein</fullName>
    </submittedName>
</protein>
<sequence>MKNSEIKNCQNCKKDFTVEPEDFNFYEKIKVPPPTFCPECRLVRRMLWRNERSLFKRSCAKTSKQIITMFHPDAKVVVYDHDTWWSDQWEPTDYGKDYDFSKPFFEQFKELLYRTSLANLGNSNNVGSPYGNHNADCKYCYLLYASFNVERTHYSYGAVRLKDCMDMYVCLHSELCYNDIVSTDLYKTHFSYDADESVNCFFLKYSKNMQDSIGCINLRNKSHCILNVEYSKEEYEKRKKEFDFGSYKVLFEFENSFNRLVLNVPYRYAHIMKSKDVTGDNIINSKNVKNCFDIYQNVEDSKYLIHCLDAKDCYDLYGGGAVASLMYEGVDIGKESSKQLFSILTHTCFQTYYTYMCYNSKNLFGCIGLRGKQYCILNKQYSKEKYFELLPKIIEHMNTMPYKDKKGLIYKYGEFFPSELSPFAYNETIAQEYFTKTKEEIVKDGYTYRTSPAKDYQATILNKDLPDHIKDVSDSILKEVIACPNDGKELTQCTKAYRIIKSELEFLKNNNIALPRYCPNCRHYKRLKQRNPFKLWQAKCQCAGANSQNKKYKNTIKHTHGTKPCPNEFETSYAPDRPEIIYCEKCYQQEVY</sequence>
<comment type="caution">
    <text evidence="1">The sequence shown here is derived from an EMBL/GenBank/DDBJ whole genome shotgun (WGS) entry which is preliminary data.</text>
</comment>
<dbReference type="EMBL" id="LBXB01000001">
    <property type="protein sequence ID" value="KKR20897.1"/>
    <property type="molecule type" value="Genomic_DNA"/>
</dbReference>
<evidence type="ECO:0000313" key="2">
    <source>
        <dbReference type="Proteomes" id="UP000034656"/>
    </source>
</evidence>
<organism evidence="1 2">
    <name type="scientific">Candidatus Nomurabacteria bacterium GW2011_GWC2_39_41</name>
    <dbReference type="NCBI Taxonomy" id="1618754"/>
    <lineage>
        <taxon>Bacteria</taxon>
        <taxon>Candidatus Nomuraibacteriota</taxon>
    </lineage>
</organism>
<reference evidence="1 2" key="1">
    <citation type="journal article" date="2015" name="Nature">
        <title>rRNA introns, odd ribosomes, and small enigmatic genomes across a large radiation of phyla.</title>
        <authorList>
            <person name="Brown C.T."/>
            <person name="Hug L.A."/>
            <person name="Thomas B.C."/>
            <person name="Sharon I."/>
            <person name="Castelle C.J."/>
            <person name="Singh A."/>
            <person name="Wilkins M.J."/>
            <person name="Williams K.H."/>
            <person name="Banfield J.F."/>
        </authorList>
    </citation>
    <scope>NUCLEOTIDE SEQUENCE [LARGE SCALE GENOMIC DNA]</scope>
</reference>
<dbReference type="Proteomes" id="UP000034656">
    <property type="component" value="Unassembled WGS sequence"/>
</dbReference>